<dbReference type="Gene3D" id="1.10.10.10">
    <property type="entry name" value="Winged helix-like DNA-binding domain superfamily/Winged helix DNA-binding domain"/>
    <property type="match status" value="1"/>
</dbReference>
<evidence type="ECO:0000256" key="2">
    <source>
        <dbReference type="ARBA" id="ARBA00023125"/>
    </source>
</evidence>
<dbReference type="SMART" id="SM00345">
    <property type="entry name" value="HTH_GNTR"/>
    <property type="match status" value="1"/>
</dbReference>
<gene>
    <name evidence="5" type="ORF">HNR67_006848</name>
</gene>
<dbReference type="EMBL" id="JACHMH010000001">
    <property type="protein sequence ID" value="MBB4680730.1"/>
    <property type="molecule type" value="Genomic_DNA"/>
</dbReference>
<keyword evidence="6" id="KW-1185">Reference proteome</keyword>
<dbReference type="InterPro" id="IPR000524">
    <property type="entry name" value="Tscrpt_reg_HTH_GntR"/>
</dbReference>
<name>A0A7W7CGL7_9PSEU</name>
<dbReference type="RefSeq" id="WP_185006749.1">
    <property type="nucleotide sequence ID" value="NZ_BAAAUI010000038.1"/>
</dbReference>
<dbReference type="Pfam" id="PF00392">
    <property type="entry name" value="GntR"/>
    <property type="match status" value="1"/>
</dbReference>
<keyword evidence="1" id="KW-0805">Transcription regulation</keyword>
<dbReference type="SUPFAM" id="SSF46785">
    <property type="entry name" value="Winged helix' DNA-binding domain"/>
    <property type="match status" value="1"/>
</dbReference>
<dbReference type="GO" id="GO:0003700">
    <property type="term" value="F:DNA-binding transcription factor activity"/>
    <property type="evidence" value="ECO:0007669"/>
    <property type="project" value="InterPro"/>
</dbReference>
<dbReference type="InterPro" id="IPR011711">
    <property type="entry name" value="GntR_C"/>
</dbReference>
<sequence length="234" mass="25719">MSDAPLADLTADRGLLGRSSTAERVAGILRDRIIAGFFQPGERLSEEAIGQALGVSRNTLREAFRLLSHERLLSHQLNRGVFVRTLSVADVVDLYRVRRVVESAGVRNLANAPEGGLTALREAVAEADRAATDRRWRDVGTANMRFHQAIVALADSGRLDELMRQLLAELRLVFLVMNDPKAFHVPFMAGNRDILDLLEEGAADRAEALLVSYLDEAEQTLVRAYAPLAPNPTP</sequence>
<evidence type="ECO:0000313" key="5">
    <source>
        <dbReference type="EMBL" id="MBB4680730.1"/>
    </source>
</evidence>
<accession>A0A7W7CGL7</accession>
<dbReference type="GO" id="GO:0003677">
    <property type="term" value="F:DNA binding"/>
    <property type="evidence" value="ECO:0007669"/>
    <property type="project" value="UniProtKB-KW"/>
</dbReference>
<dbReference type="CDD" id="cd07377">
    <property type="entry name" value="WHTH_GntR"/>
    <property type="match status" value="1"/>
</dbReference>
<dbReference type="SUPFAM" id="SSF48008">
    <property type="entry name" value="GntR ligand-binding domain-like"/>
    <property type="match status" value="1"/>
</dbReference>
<keyword evidence="2 5" id="KW-0238">DNA-binding</keyword>
<evidence type="ECO:0000313" key="6">
    <source>
        <dbReference type="Proteomes" id="UP000533598"/>
    </source>
</evidence>
<evidence type="ECO:0000256" key="1">
    <source>
        <dbReference type="ARBA" id="ARBA00023015"/>
    </source>
</evidence>
<reference evidence="5 6" key="1">
    <citation type="submission" date="2020-08" db="EMBL/GenBank/DDBJ databases">
        <title>Sequencing the genomes of 1000 actinobacteria strains.</title>
        <authorList>
            <person name="Klenk H.-P."/>
        </authorList>
    </citation>
    <scope>NUCLEOTIDE SEQUENCE [LARGE SCALE GENOMIC DNA]</scope>
    <source>
        <strain evidence="5 6">DSM 44230</strain>
    </source>
</reference>
<protein>
    <submittedName>
        <fullName evidence="5">DNA-binding GntR family transcriptional regulator</fullName>
    </submittedName>
</protein>
<proteinExistence type="predicted"/>
<feature type="domain" description="HTH gntR-type" evidence="4">
    <location>
        <begin position="19"/>
        <end position="86"/>
    </location>
</feature>
<dbReference type="Pfam" id="PF07729">
    <property type="entry name" value="FCD"/>
    <property type="match status" value="1"/>
</dbReference>
<organism evidence="5 6">
    <name type="scientific">Crossiella cryophila</name>
    <dbReference type="NCBI Taxonomy" id="43355"/>
    <lineage>
        <taxon>Bacteria</taxon>
        <taxon>Bacillati</taxon>
        <taxon>Actinomycetota</taxon>
        <taxon>Actinomycetes</taxon>
        <taxon>Pseudonocardiales</taxon>
        <taxon>Pseudonocardiaceae</taxon>
        <taxon>Crossiella</taxon>
    </lineage>
</organism>
<comment type="caution">
    <text evidence="5">The sequence shown here is derived from an EMBL/GenBank/DDBJ whole genome shotgun (WGS) entry which is preliminary data.</text>
</comment>
<keyword evidence="3" id="KW-0804">Transcription</keyword>
<dbReference type="PANTHER" id="PTHR43537:SF45">
    <property type="entry name" value="GNTR FAMILY REGULATORY PROTEIN"/>
    <property type="match status" value="1"/>
</dbReference>
<dbReference type="InterPro" id="IPR036390">
    <property type="entry name" value="WH_DNA-bd_sf"/>
</dbReference>
<evidence type="ECO:0000256" key="3">
    <source>
        <dbReference type="ARBA" id="ARBA00023163"/>
    </source>
</evidence>
<dbReference type="PANTHER" id="PTHR43537">
    <property type="entry name" value="TRANSCRIPTIONAL REGULATOR, GNTR FAMILY"/>
    <property type="match status" value="1"/>
</dbReference>
<evidence type="ECO:0000259" key="4">
    <source>
        <dbReference type="PROSITE" id="PS50949"/>
    </source>
</evidence>
<dbReference type="SMART" id="SM00895">
    <property type="entry name" value="FCD"/>
    <property type="match status" value="1"/>
</dbReference>
<dbReference type="AlphaFoldDB" id="A0A7W7CGL7"/>
<dbReference type="PROSITE" id="PS50949">
    <property type="entry name" value="HTH_GNTR"/>
    <property type="match status" value="1"/>
</dbReference>
<dbReference type="InterPro" id="IPR008920">
    <property type="entry name" value="TF_FadR/GntR_C"/>
</dbReference>
<dbReference type="Gene3D" id="1.20.120.530">
    <property type="entry name" value="GntR ligand-binding domain-like"/>
    <property type="match status" value="1"/>
</dbReference>
<dbReference type="Proteomes" id="UP000533598">
    <property type="component" value="Unassembled WGS sequence"/>
</dbReference>
<dbReference type="InterPro" id="IPR036388">
    <property type="entry name" value="WH-like_DNA-bd_sf"/>
</dbReference>